<evidence type="ECO:0000313" key="2">
    <source>
        <dbReference type="Proteomes" id="UP000095282"/>
    </source>
</evidence>
<dbReference type="eggNOG" id="KOG0017">
    <property type="taxonomic scope" value="Eukaryota"/>
</dbReference>
<dbReference type="InterPro" id="IPR005312">
    <property type="entry name" value="DUF1759"/>
</dbReference>
<keyword evidence="2" id="KW-1185">Reference proteome</keyword>
<dbReference type="Pfam" id="PF03564">
    <property type="entry name" value="DUF1759"/>
    <property type="match status" value="1"/>
</dbReference>
<organism evidence="2 3">
    <name type="scientific">Caenorhabditis tropicalis</name>
    <dbReference type="NCBI Taxonomy" id="1561998"/>
    <lineage>
        <taxon>Eukaryota</taxon>
        <taxon>Metazoa</taxon>
        <taxon>Ecdysozoa</taxon>
        <taxon>Nematoda</taxon>
        <taxon>Chromadorea</taxon>
        <taxon>Rhabditida</taxon>
        <taxon>Rhabditina</taxon>
        <taxon>Rhabditomorpha</taxon>
        <taxon>Rhabditoidea</taxon>
        <taxon>Rhabditidae</taxon>
        <taxon>Peloderinae</taxon>
        <taxon>Caenorhabditis</taxon>
    </lineage>
</organism>
<accession>A0A1I7T6H2</accession>
<evidence type="ECO:0000256" key="1">
    <source>
        <dbReference type="SAM" id="MobiDB-lite"/>
    </source>
</evidence>
<dbReference type="Proteomes" id="UP000095282">
    <property type="component" value="Unplaced"/>
</dbReference>
<feature type="region of interest" description="Disordered" evidence="1">
    <location>
        <begin position="44"/>
        <end position="91"/>
    </location>
</feature>
<feature type="compositionally biased region" description="Basic and acidic residues" evidence="1">
    <location>
        <begin position="44"/>
        <end position="59"/>
    </location>
</feature>
<protein>
    <submittedName>
        <fullName evidence="3">DUF38 domain-containing protein</fullName>
    </submittedName>
</protein>
<feature type="compositionally biased region" description="Basic and acidic residues" evidence="1">
    <location>
        <begin position="71"/>
        <end position="82"/>
    </location>
</feature>
<dbReference type="WBParaSite" id="Csp11.Scaffold522.g2876.t1">
    <property type="protein sequence ID" value="Csp11.Scaffold522.g2876.t1"/>
    <property type="gene ID" value="Csp11.Scaffold522.g2876"/>
</dbReference>
<dbReference type="PANTHER" id="PTHR47331:SF4">
    <property type="entry name" value="PEPTIDASE S1 DOMAIN-CONTAINING PROTEIN"/>
    <property type="match status" value="1"/>
</dbReference>
<dbReference type="STRING" id="1561998.A0A1I7T6H2"/>
<dbReference type="PANTHER" id="PTHR47331">
    <property type="entry name" value="PHD-TYPE DOMAIN-CONTAINING PROTEIN"/>
    <property type="match status" value="1"/>
</dbReference>
<proteinExistence type="predicted"/>
<sequence>MTPIEKSNSRDPVSIDDERINFIGHCSFDNLIREVNEAQKKFKEEKEAADLERNKEKKANRVSLTKKYFKKPNEDIKDHQTKSPEATESSDVPFKNYAEKARLQRLHSFDRMLSGVKKTIESSHEPQHQRIQVYPQFVMRPPHLMPKFDGNFMKYHRFIDNFDAILNNQPTLTDTSKLMYLQMFVEGEAALLIQHLPITSENYQVARKLLKDVYGDPRRVIFTLSSQIQDLAPMRNGTAKEMQSFLIEIQAIFQQLINLEPDQDNCTMADILIRKFPKSYIEKLITGSNSEKRWKASELLEQTRVYVEDDLLVDIIFESSKKTTQPKKNLHEKVLPPSLEKLNKWMKVGSNRGVPVEMPCSFCNGHHGPEQCGIQELMENFIMSDQ</sequence>
<dbReference type="AlphaFoldDB" id="A0A1I7T6H2"/>
<reference evidence="3" key="1">
    <citation type="submission" date="2016-11" db="UniProtKB">
        <authorList>
            <consortium name="WormBaseParasite"/>
        </authorList>
    </citation>
    <scope>IDENTIFICATION</scope>
</reference>
<name>A0A1I7T6H2_9PELO</name>
<evidence type="ECO:0000313" key="3">
    <source>
        <dbReference type="WBParaSite" id="Csp11.Scaffold522.g2876.t1"/>
    </source>
</evidence>